<keyword evidence="3" id="KW-1185">Reference proteome</keyword>
<comment type="caution">
    <text evidence="2">The sequence shown here is derived from an EMBL/GenBank/DDBJ whole genome shotgun (WGS) entry which is preliminary data.</text>
</comment>
<gene>
    <name evidence="2" type="ORF">P0O24_04750</name>
</gene>
<protein>
    <recommendedName>
        <fullName evidence="1">Ribosomal protein L9 domain-containing protein</fullName>
    </recommendedName>
</protein>
<dbReference type="Proteomes" id="UP001215956">
    <property type="component" value="Unassembled WGS sequence"/>
</dbReference>
<evidence type="ECO:0000313" key="3">
    <source>
        <dbReference type="Proteomes" id="UP001215956"/>
    </source>
</evidence>
<feature type="domain" description="Ribosomal protein L9" evidence="1">
    <location>
        <begin position="3"/>
        <end position="38"/>
    </location>
</feature>
<reference evidence="2 3" key="1">
    <citation type="submission" date="2023-03" db="EMBL/GenBank/DDBJ databases">
        <title>Whole genome sequencing of Methanotrichaceae archaeon M04Ac.</title>
        <authorList>
            <person name="Khomyakova M.A."/>
            <person name="Merkel A.Y."/>
            <person name="Slobodkin A.I."/>
        </authorList>
    </citation>
    <scope>NUCLEOTIDE SEQUENCE [LARGE SCALE GENOMIC DNA]</scope>
    <source>
        <strain evidence="2 3">M04Ac</strain>
    </source>
</reference>
<dbReference type="RefSeq" id="WP_316968593.1">
    <property type="nucleotide sequence ID" value="NZ_JARFPL010000011.1"/>
</dbReference>
<organism evidence="2 3">
    <name type="scientific">Candidatus Methanocrinis alkalitolerans</name>
    <dbReference type="NCBI Taxonomy" id="3033395"/>
    <lineage>
        <taxon>Archaea</taxon>
        <taxon>Methanobacteriati</taxon>
        <taxon>Methanobacteriota</taxon>
        <taxon>Stenosarchaea group</taxon>
        <taxon>Methanomicrobia</taxon>
        <taxon>Methanotrichales</taxon>
        <taxon>Methanotrichaceae</taxon>
        <taxon>Methanocrinis</taxon>
    </lineage>
</organism>
<dbReference type="InterPro" id="IPR020070">
    <property type="entry name" value="Ribosomal_bL9_N"/>
</dbReference>
<accession>A0ABT5XDW6</accession>
<proteinExistence type="predicted"/>
<evidence type="ECO:0000313" key="2">
    <source>
        <dbReference type="EMBL" id="MDF0592886.1"/>
    </source>
</evidence>
<sequence>MVRVELLKDVEGLGKKGDRISDVPPAQAEELIKAGKAKDLGFKK</sequence>
<dbReference type="Pfam" id="PF01281">
    <property type="entry name" value="Ribosomal_L9_N"/>
    <property type="match status" value="1"/>
</dbReference>
<evidence type="ECO:0000259" key="1">
    <source>
        <dbReference type="Pfam" id="PF01281"/>
    </source>
</evidence>
<name>A0ABT5XDW6_9EURY</name>
<dbReference type="EMBL" id="JARFPL010000011">
    <property type="protein sequence ID" value="MDF0592886.1"/>
    <property type="molecule type" value="Genomic_DNA"/>
</dbReference>